<feature type="region of interest" description="Disordered" evidence="1">
    <location>
        <begin position="117"/>
        <end position="157"/>
    </location>
</feature>
<evidence type="ECO:0000313" key="3">
    <source>
        <dbReference type="Proteomes" id="UP001279553"/>
    </source>
</evidence>
<feature type="region of interest" description="Disordered" evidence="1">
    <location>
        <begin position="39"/>
        <end position="58"/>
    </location>
</feature>
<sequence length="157" mass="16725">MPKNIKKSSKQSSREQVPPKAKVAPAKVKPVVAKPPVKVASKVQKTPPAKTVAAAEKPQLSVQELRDRVAELERTNSTLQMKSQADRKSLTDVLAQIKMLQAELEKSIAASPLLEAAPVPDASPSPSSVSAPESKTAPTATPKPTKKPIVKRGKIKT</sequence>
<feature type="compositionally biased region" description="Basic residues" evidence="1">
    <location>
        <begin position="144"/>
        <end position="157"/>
    </location>
</feature>
<comment type="caution">
    <text evidence="2">The sequence shown here is derived from an EMBL/GenBank/DDBJ whole genome shotgun (WGS) entry which is preliminary data.</text>
</comment>
<dbReference type="RefSeq" id="WP_319612746.1">
    <property type="nucleotide sequence ID" value="NZ_JAWXYB010000018.1"/>
</dbReference>
<dbReference type="AlphaFoldDB" id="A0AAW9DMC2"/>
<feature type="region of interest" description="Disordered" evidence="1">
    <location>
        <begin position="1"/>
        <end position="29"/>
    </location>
</feature>
<protein>
    <submittedName>
        <fullName evidence="2">Uncharacterized protein</fullName>
    </submittedName>
</protein>
<evidence type="ECO:0000256" key="1">
    <source>
        <dbReference type="SAM" id="MobiDB-lite"/>
    </source>
</evidence>
<feature type="compositionally biased region" description="Low complexity" evidence="1">
    <location>
        <begin position="117"/>
        <end position="143"/>
    </location>
</feature>
<gene>
    <name evidence="2" type="ORF">SIL87_02990</name>
</gene>
<keyword evidence="3" id="KW-1185">Reference proteome</keyword>
<dbReference type="EMBL" id="JAWXYB010000018">
    <property type="protein sequence ID" value="MDX5929732.1"/>
    <property type="molecule type" value="Genomic_DNA"/>
</dbReference>
<dbReference type="Proteomes" id="UP001279553">
    <property type="component" value="Unassembled WGS sequence"/>
</dbReference>
<feature type="compositionally biased region" description="Low complexity" evidence="1">
    <location>
        <begin position="18"/>
        <end position="29"/>
    </location>
</feature>
<organism evidence="2 3">
    <name type="scientific">Acidiphilium acidophilum</name>
    <name type="common">Thiobacillus acidophilus</name>
    <dbReference type="NCBI Taxonomy" id="76588"/>
    <lineage>
        <taxon>Bacteria</taxon>
        <taxon>Pseudomonadati</taxon>
        <taxon>Pseudomonadota</taxon>
        <taxon>Alphaproteobacteria</taxon>
        <taxon>Acetobacterales</taxon>
        <taxon>Acidocellaceae</taxon>
        <taxon>Acidiphilium</taxon>
    </lineage>
</organism>
<name>A0AAW9DMC2_ACIAO</name>
<accession>A0AAW9DMC2</accession>
<proteinExistence type="predicted"/>
<evidence type="ECO:0000313" key="2">
    <source>
        <dbReference type="EMBL" id="MDX5929732.1"/>
    </source>
</evidence>
<reference evidence="2 3" key="1">
    <citation type="submission" date="2023-11" db="EMBL/GenBank/DDBJ databases">
        <title>MicrobeMod: A computational toolkit for identifying prokaryotic methylation and restriction-modification with nanopore sequencing.</title>
        <authorList>
            <person name="Crits-Christoph A."/>
            <person name="Kang S.C."/>
            <person name="Lee H."/>
            <person name="Ostrov N."/>
        </authorList>
    </citation>
    <scope>NUCLEOTIDE SEQUENCE [LARGE SCALE GENOMIC DNA]</scope>
    <source>
        <strain evidence="2 3">DSMZ 700</strain>
    </source>
</reference>